<dbReference type="SUPFAM" id="SSF52309">
    <property type="entry name" value="N-(deoxy)ribosyltransferase-like"/>
    <property type="match status" value="1"/>
</dbReference>
<comment type="caution">
    <text evidence="1">The sequence shown here is derived from an EMBL/GenBank/DDBJ whole genome shotgun (WGS) entry which is preliminary data.</text>
</comment>
<proteinExistence type="predicted"/>
<gene>
    <name evidence="1" type="ORF">A2Y62_13865</name>
</gene>
<dbReference type="Proteomes" id="UP000178943">
    <property type="component" value="Unassembled WGS sequence"/>
</dbReference>
<dbReference type="EMBL" id="MFGW01000025">
    <property type="protein sequence ID" value="OGF68070.1"/>
    <property type="molecule type" value="Genomic_DNA"/>
</dbReference>
<reference evidence="1 2" key="1">
    <citation type="journal article" date="2016" name="Nat. Commun.">
        <title>Thousands of microbial genomes shed light on interconnected biogeochemical processes in an aquifer system.</title>
        <authorList>
            <person name="Anantharaman K."/>
            <person name="Brown C.T."/>
            <person name="Hug L.A."/>
            <person name="Sharon I."/>
            <person name="Castelle C.J."/>
            <person name="Probst A.J."/>
            <person name="Thomas B.C."/>
            <person name="Singh A."/>
            <person name="Wilkins M.J."/>
            <person name="Karaoz U."/>
            <person name="Brodie E.L."/>
            <person name="Williams K.H."/>
            <person name="Hubbard S.S."/>
            <person name="Banfield J.F."/>
        </authorList>
    </citation>
    <scope>NUCLEOTIDE SEQUENCE [LARGE SCALE GENOMIC DNA]</scope>
</reference>
<accession>A0A1F5VXG0</accession>
<evidence type="ECO:0000313" key="1">
    <source>
        <dbReference type="EMBL" id="OGF68070.1"/>
    </source>
</evidence>
<protein>
    <submittedName>
        <fullName evidence="1">Uncharacterized protein</fullName>
    </submittedName>
</protein>
<dbReference type="Gene3D" id="3.40.50.450">
    <property type="match status" value="1"/>
</dbReference>
<sequence>MALLKCIVIMPPGNEFERIFEVVRNATSHSVQADEIECHLLKEINMPGLITDDIINSLNEAALCIADISGSNPNVMWVAGYAMALGKPTILIGQEMEELPFNLKVHRVILYSIDSLSELESKLIESVQQNLSRYEIKSEFKIHLDPKMTYQSLAVTGTSYANKARVKQRIKEILPQYIGNKAVWYCGSNGASDLCAIEYLLSKEEQVITVASDSYKMIAPIRNLIEQGVIQFLDASLEALPKLLTAPDIIDYSIPENAIYKLATNRRIFFCAKGDLVILFWDGKSQGISEYIRYLENNRKNMLIAYI</sequence>
<dbReference type="STRING" id="1817863.A2Y62_13865"/>
<name>A0A1F5VXG0_9BACT</name>
<organism evidence="1 2">
    <name type="scientific">Candidatus Fischerbacteria bacterium RBG_13_37_8</name>
    <dbReference type="NCBI Taxonomy" id="1817863"/>
    <lineage>
        <taxon>Bacteria</taxon>
        <taxon>Candidatus Fischeribacteriota</taxon>
    </lineage>
</organism>
<evidence type="ECO:0000313" key="2">
    <source>
        <dbReference type="Proteomes" id="UP000178943"/>
    </source>
</evidence>
<dbReference type="AlphaFoldDB" id="A0A1F5VXG0"/>